<sequence>MLFRQLFDHESSTYTYLIAAGYGREAVIIDPVKRNVNQYVKLIEQLGLRLVAAMDTHLHADHITALGDLNKQLHCVTMMGKQSKANCVMKRFNDEELLSFDGFELKVLYTPGHTDDSYCFLMSDRVFTGDTLFIRGTGRTDFQHGDPSMQYDSLFNRLLSLPDDTLVYPGHDYNGMTVSTIGEEKKFNPRLQVQSRHEYIDLMNALNLPNPKLMDIAVPANQKCGLVDEVT</sequence>
<dbReference type="PATRIC" id="fig|29423.5.peg.639"/>
<dbReference type="RefSeq" id="WP_025385904.1">
    <property type="nucleotide sequence ID" value="NZ_LCUA01000005.1"/>
</dbReference>
<comment type="similarity">
    <text evidence="2">Belongs to the metallo-beta-lactamase superfamily. Glyoxalase II family.</text>
</comment>
<organism evidence="10 11">
    <name type="scientific">Legionella oakridgensis</name>
    <dbReference type="NCBI Taxonomy" id="29423"/>
    <lineage>
        <taxon>Bacteria</taxon>
        <taxon>Pseudomonadati</taxon>
        <taxon>Pseudomonadota</taxon>
        <taxon>Gammaproteobacteria</taxon>
        <taxon>Legionellales</taxon>
        <taxon>Legionellaceae</taxon>
        <taxon>Legionella</taxon>
    </lineage>
</organism>
<keyword evidence="6" id="KW-0007">Acetylation</keyword>
<dbReference type="InterPro" id="IPR036866">
    <property type="entry name" value="RibonucZ/Hydroxyglut_hydro"/>
</dbReference>
<dbReference type="SMART" id="SM00849">
    <property type="entry name" value="Lactamase_B"/>
    <property type="match status" value="1"/>
</dbReference>
<evidence type="ECO:0000256" key="4">
    <source>
        <dbReference type="ARBA" id="ARBA00022946"/>
    </source>
</evidence>
<dbReference type="EMBL" id="LNYP01000008">
    <property type="protein sequence ID" value="KTD43439.1"/>
    <property type="molecule type" value="Genomic_DNA"/>
</dbReference>
<keyword evidence="5" id="KW-0223">Dioxygenase</keyword>
<evidence type="ECO:0000313" key="11">
    <source>
        <dbReference type="Proteomes" id="UP000054858"/>
    </source>
</evidence>
<keyword evidence="4" id="KW-0809">Transit peptide</keyword>
<keyword evidence="8" id="KW-0408">Iron</keyword>
<accession>A0A0W0XFS6</accession>
<dbReference type="InterPro" id="IPR051682">
    <property type="entry name" value="Mito_Persulfide_Diox"/>
</dbReference>
<evidence type="ECO:0000256" key="3">
    <source>
        <dbReference type="ARBA" id="ARBA00022723"/>
    </source>
</evidence>
<evidence type="ECO:0000313" key="10">
    <source>
        <dbReference type="EMBL" id="KTD43439.1"/>
    </source>
</evidence>
<reference evidence="10 11" key="1">
    <citation type="submission" date="2015-11" db="EMBL/GenBank/DDBJ databases">
        <title>Genomic analysis of 38 Legionella species identifies large and diverse effector repertoires.</title>
        <authorList>
            <person name="Burstein D."/>
            <person name="Amaro F."/>
            <person name="Zusman T."/>
            <person name="Lifshitz Z."/>
            <person name="Cohen O."/>
            <person name="Gilbert J.A."/>
            <person name="Pupko T."/>
            <person name="Shuman H.A."/>
            <person name="Segal G."/>
        </authorList>
    </citation>
    <scope>NUCLEOTIDE SEQUENCE [LARGE SCALE GENOMIC DNA]</scope>
    <source>
        <strain evidence="10 11">Oak Ridge-10</strain>
    </source>
</reference>
<dbReference type="GO" id="GO:0046872">
    <property type="term" value="F:metal ion binding"/>
    <property type="evidence" value="ECO:0007669"/>
    <property type="project" value="UniProtKB-KW"/>
</dbReference>
<keyword evidence="3" id="KW-0479">Metal-binding</keyword>
<evidence type="ECO:0000256" key="1">
    <source>
        <dbReference type="ARBA" id="ARBA00001954"/>
    </source>
</evidence>
<feature type="domain" description="Metallo-beta-lactamase" evidence="9">
    <location>
        <begin position="12"/>
        <end position="171"/>
    </location>
</feature>
<evidence type="ECO:0000256" key="6">
    <source>
        <dbReference type="ARBA" id="ARBA00022990"/>
    </source>
</evidence>
<dbReference type="PANTHER" id="PTHR43084:SF1">
    <property type="entry name" value="PERSULFIDE DIOXYGENASE ETHE1, MITOCHONDRIAL"/>
    <property type="match status" value="1"/>
</dbReference>
<keyword evidence="7" id="KW-0560">Oxidoreductase</keyword>
<dbReference type="CDD" id="cd07724">
    <property type="entry name" value="POD-like_MBL-fold"/>
    <property type="match status" value="1"/>
</dbReference>
<evidence type="ECO:0000256" key="7">
    <source>
        <dbReference type="ARBA" id="ARBA00023002"/>
    </source>
</evidence>
<dbReference type="Gene3D" id="3.60.15.10">
    <property type="entry name" value="Ribonuclease Z/Hydroxyacylglutathione hydrolase-like"/>
    <property type="match status" value="1"/>
</dbReference>
<dbReference type="Proteomes" id="UP000054858">
    <property type="component" value="Unassembled WGS sequence"/>
</dbReference>
<evidence type="ECO:0000256" key="2">
    <source>
        <dbReference type="ARBA" id="ARBA00006759"/>
    </source>
</evidence>
<dbReference type="GO" id="GO:0070813">
    <property type="term" value="P:hydrogen sulfide metabolic process"/>
    <property type="evidence" value="ECO:0007669"/>
    <property type="project" value="TreeGrafter"/>
</dbReference>
<dbReference type="GO" id="GO:0006749">
    <property type="term" value="P:glutathione metabolic process"/>
    <property type="evidence" value="ECO:0007669"/>
    <property type="project" value="InterPro"/>
</dbReference>
<dbReference type="Pfam" id="PF00753">
    <property type="entry name" value="Lactamase_B"/>
    <property type="match status" value="1"/>
</dbReference>
<dbReference type="InterPro" id="IPR044528">
    <property type="entry name" value="POD-like_MBL-fold"/>
</dbReference>
<dbReference type="FunFam" id="3.60.15.10:FF:000013">
    <property type="entry name" value="Persulfide dioxygenase ETHE1, mitochondrial"/>
    <property type="match status" value="1"/>
</dbReference>
<comment type="caution">
    <text evidence="10">The sequence shown here is derived from an EMBL/GenBank/DDBJ whole genome shotgun (WGS) entry which is preliminary data.</text>
</comment>
<dbReference type="AlphaFoldDB" id="A0A0W0XFS6"/>
<gene>
    <name evidence="10" type="ORF">Loak_0614</name>
</gene>
<comment type="cofactor">
    <cofactor evidence="1">
        <name>Fe(2+)</name>
        <dbReference type="ChEBI" id="CHEBI:29033"/>
    </cofactor>
</comment>
<protein>
    <submittedName>
        <fullName evidence="10">Metallo-beta-lactamase family transporter protein</fullName>
    </submittedName>
</protein>
<dbReference type="PANTHER" id="PTHR43084">
    <property type="entry name" value="PERSULFIDE DIOXYGENASE ETHE1"/>
    <property type="match status" value="1"/>
</dbReference>
<dbReference type="SUPFAM" id="SSF56281">
    <property type="entry name" value="Metallo-hydrolase/oxidoreductase"/>
    <property type="match status" value="1"/>
</dbReference>
<dbReference type="GO" id="GO:0050313">
    <property type="term" value="F:sulfur dioxygenase activity"/>
    <property type="evidence" value="ECO:0007669"/>
    <property type="project" value="InterPro"/>
</dbReference>
<evidence type="ECO:0000256" key="5">
    <source>
        <dbReference type="ARBA" id="ARBA00022964"/>
    </source>
</evidence>
<evidence type="ECO:0000256" key="8">
    <source>
        <dbReference type="ARBA" id="ARBA00023004"/>
    </source>
</evidence>
<dbReference type="InterPro" id="IPR001279">
    <property type="entry name" value="Metallo-B-lactamas"/>
</dbReference>
<evidence type="ECO:0000259" key="9">
    <source>
        <dbReference type="SMART" id="SM00849"/>
    </source>
</evidence>
<proteinExistence type="inferred from homology"/>
<name>A0A0W0XFS6_9GAMM</name>